<accession>A0AAU9EPH5</accession>
<dbReference type="FunFam" id="3.90.226.10:FF:000009">
    <property type="entry name" value="Carnitinyl-CoA dehydratase"/>
    <property type="match status" value="1"/>
</dbReference>
<dbReference type="InterPro" id="IPR018376">
    <property type="entry name" value="Enoyl-CoA_hyd/isom_CS"/>
</dbReference>
<evidence type="ECO:0000256" key="3">
    <source>
        <dbReference type="RuleBase" id="RU003707"/>
    </source>
</evidence>
<keyword evidence="2" id="KW-0456">Lyase</keyword>
<dbReference type="GO" id="GO:0016836">
    <property type="term" value="F:hydro-lyase activity"/>
    <property type="evidence" value="ECO:0007669"/>
    <property type="project" value="UniProtKB-ARBA"/>
</dbReference>
<dbReference type="InterPro" id="IPR029045">
    <property type="entry name" value="ClpP/crotonase-like_dom_sf"/>
</dbReference>
<dbReference type="Gene3D" id="1.10.12.10">
    <property type="entry name" value="Lyase 2-enoyl-coa Hydratase, Chain A, domain 2"/>
    <property type="match status" value="1"/>
</dbReference>
<comment type="similarity">
    <text evidence="1 3">Belongs to the enoyl-CoA hydratase/isomerase family.</text>
</comment>
<sequence length="290" mass="32223">MVKIYLLTDLVVGRSGHGSLSLPRRLFAQEMHIMKVLFSVEDHIAYITINRPEVMNAMDPETYHLLSEAWCKVRDDPGIWAAVVTGAGDKAFTAGADLKTTIPRQPEKFEFWQTQKDQILNRGLEVWKPIVAAVNGYCLAGGMTLLLATDIRVACEDAVFQIPEVKRGILPANGGTQRIARQLPYAVAMEMVLLGRRLNAQEALQFGLVNKVVPREKLMEAAQEYARALAASPPLALQAIKELVVRSQSMTLDEGIRLETTVFELLKTTEDAKEGPKAFAEKRPPVWQGK</sequence>
<dbReference type="FunFam" id="1.10.12.10:FF:000001">
    <property type="entry name" value="Probable enoyl-CoA hydratase, mitochondrial"/>
    <property type="match status" value="1"/>
</dbReference>
<reference evidence="5" key="1">
    <citation type="journal article" date="2023" name="Arch. Microbiol.">
        <title>Desulfoferula mesophilus gen. nov. sp. nov., a mesophilic sulfate-reducing bacterium isolated from a brackish lake sediment.</title>
        <authorList>
            <person name="Watanabe T."/>
            <person name="Yabe T."/>
            <person name="Tsuji J.M."/>
            <person name="Fukui M."/>
        </authorList>
    </citation>
    <scope>NUCLEOTIDE SEQUENCE [LARGE SCALE GENOMIC DNA]</scope>
    <source>
        <strain evidence="5">12FAK</strain>
    </source>
</reference>
<dbReference type="PANTHER" id="PTHR11941">
    <property type="entry name" value="ENOYL-COA HYDRATASE-RELATED"/>
    <property type="match status" value="1"/>
</dbReference>
<dbReference type="PROSITE" id="PS00166">
    <property type="entry name" value="ENOYL_COA_HYDRATASE"/>
    <property type="match status" value="1"/>
</dbReference>
<evidence type="ECO:0000256" key="2">
    <source>
        <dbReference type="ARBA" id="ARBA00023239"/>
    </source>
</evidence>
<dbReference type="InterPro" id="IPR014748">
    <property type="entry name" value="Enoyl-CoA_hydra_C"/>
</dbReference>
<proteinExistence type="inferred from homology"/>
<dbReference type="Gene3D" id="3.90.226.10">
    <property type="entry name" value="2-enoyl-CoA Hydratase, Chain A, domain 1"/>
    <property type="match status" value="1"/>
</dbReference>
<dbReference type="CDD" id="cd06558">
    <property type="entry name" value="crotonase-like"/>
    <property type="match status" value="1"/>
</dbReference>
<evidence type="ECO:0000256" key="1">
    <source>
        <dbReference type="ARBA" id="ARBA00005254"/>
    </source>
</evidence>
<name>A0AAU9EPH5_9BACT</name>
<dbReference type="EMBL" id="AP028679">
    <property type="protein sequence ID" value="BEQ16919.1"/>
    <property type="molecule type" value="Genomic_DNA"/>
</dbReference>
<dbReference type="Proteomes" id="UP001366166">
    <property type="component" value="Chromosome"/>
</dbReference>
<dbReference type="InterPro" id="IPR001753">
    <property type="entry name" value="Enoyl-CoA_hydra/iso"/>
</dbReference>
<protein>
    <submittedName>
        <fullName evidence="4">Carnitinyl-CoA dehydratase</fullName>
    </submittedName>
</protein>
<dbReference type="PANTHER" id="PTHR11941:SF54">
    <property type="entry name" value="ENOYL-COA HYDRATASE, MITOCHONDRIAL"/>
    <property type="match status" value="1"/>
</dbReference>
<keyword evidence="5" id="KW-1185">Reference proteome</keyword>
<dbReference type="Pfam" id="PF00378">
    <property type="entry name" value="ECH_1"/>
    <property type="match status" value="1"/>
</dbReference>
<gene>
    <name evidence="4" type="primary">caiD</name>
    <name evidence="4" type="ORF">FAK_39850</name>
</gene>
<dbReference type="AlphaFoldDB" id="A0AAU9EPH5"/>
<organism evidence="4 5">
    <name type="scientific">Desulfoferula mesophila</name>
    <dbReference type="NCBI Taxonomy" id="3058419"/>
    <lineage>
        <taxon>Bacteria</taxon>
        <taxon>Pseudomonadati</taxon>
        <taxon>Thermodesulfobacteriota</taxon>
        <taxon>Desulfarculia</taxon>
        <taxon>Desulfarculales</taxon>
        <taxon>Desulfarculaceae</taxon>
        <taxon>Desulfoferula</taxon>
    </lineage>
</organism>
<dbReference type="GO" id="GO:0006635">
    <property type="term" value="P:fatty acid beta-oxidation"/>
    <property type="evidence" value="ECO:0007669"/>
    <property type="project" value="TreeGrafter"/>
</dbReference>
<evidence type="ECO:0000313" key="5">
    <source>
        <dbReference type="Proteomes" id="UP001366166"/>
    </source>
</evidence>
<dbReference type="KEGG" id="dmp:FAK_39850"/>
<dbReference type="SUPFAM" id="SSF52096">
    <property type="entry name" value="ClpP/crotonase"/>
    <property type="match status" value="1"/>
</dbReference>
<evidence type="ECO:0000313" key="4">
    <source>
        <dbReference type="EMBL" id="BEQ16919.1"/>
    </source>
</evidence>